<name>A0A1E3KB63_9TREE</name>
<proteinExistence type="predicted"/>
<protein>
    <recommendedName>
        <fullName evidence="5">Stc1 domain-containing protein</fullName>
    </recommendedName>
</protein>
<feature type="chain" id="PRO_5009130943" description="Stc1 domain-containing protein" evidence="2">
    <location>
        <begin position="24"/>
        <end position="178"/>
    </location>
</feature>
<feature type="signal peptide" evidence="2">
    <location>
        <begin position="1"/>
        <end position="23"/>
    </location>
</feature>
<gene>
    <name evidence="3" type="ORF">I350_02520</name>
</gene>
<dbReference type="AlphaFoldDB" id="A0A1E3KB63"/>
<comment type="caution">
    <text evidence="3">The sequence shown here is derived from an EMBL/GenBank/DDBJ whole genome shotgun (WGS) entry which is preliminary data.</text>
</comment>
<dbReference type="EMBL" id="MEKH01000003">
    <property type="protein sequence ID" value="ODO10291.1"/>
    <property type="molecule type" value="Genomic_DNA"/>
</dbReference>
<keyword evidence="2" id="KW-0732">Signal</keyword>
<dbReference type="OrthoDB" id="2564982at2759"/>
<organism evidence="3 4">
    <name type="scientific">Cryptococcus amylolentus CBS 6273</name>
    <dbReference type="NCBI Taxonomy" id="1296118"/>
    <lineage>
        <taxon>Eukaryota</taxon>
        <taxon>Fungi</taxon>
        <taxon>Dikarya</taxon>
        <taxon>Basidiomycota</taxon>
        <taxon>Agaricomycotina</taxon>
        <taxon>Tremellomycetes</taxon>
        <taxon>Tremellales</taxon>
        <taxon>Cryptococcaceae</taxon>
        <taxon>Cryptococcus</taxon>
    </lineage>
</organism>
<evidence type="ECO:0000256" key="1">
    <source>
        <dbReference type="SAM" id="MobiDB-lite"/>
    </source>
</evidence>
<evidence type="ECO:0008006" key="5">
    <source>
        <dbReference type="Google" id="ProtNLM"/>
    </source>
</evidence>
<evidence type="ECO:0000313" key="4">
    <source>
        <dbReference type="Proteomes" id="UP000095149"/>
    </source>
</evidence>
<feature type="compositionally biased region" description="Basic and acidic residues" evidence="1">
    <location>
        <begin position="152"/>
        <end position="172"/>
    </location>
</feature>
<reference evidence="3 4" key="1">
    <citation type="submission" date="2016-06" db="EMBL/GenBank/DDBJ databases">
        <title>Evolution of pathogenesis and genome organization in the Tremellales.</title>
        <authorList>
            <person name="Cuomo C."/>
            <person name="Litvintseva A."/>
            <person name="Heitman J."/>
            <person name="Chen Y."/>
            <person name="Sun S."/>
            <person name="Springer D."/>
            <person name="Dromer F."/>
            <person name="Young S."/>
            <person name="Zeng Q."/>
            <person name="Chapman S."/>
            <person name="Gujja S."/>
            <person name="Saif S."/>
            <person name="Birren B."/>
        </authorList>
    </citation>
    <scope>NUCLEOTIDE SEQUENCE [LARGE SCALE GENOMIC DNA]</scope>
    <source>
        <strain evidence="3 4">CBS 6273</strain>
    </source>
</reference>
<evidence type="ECO:0000313" key="3">
    <source>
        <dbReference type="EMBL" id="ODO10291.1"/>
    </source>
</evidence>
<feature type="region of interest" description="Disordered" evidence="1">
    <location>
        <begin position="70"/>
        <end position="178"/>
    </location>
</feature>
<accession>A0A1E3KB63</accession>
<dbReference type="Proteomes" id="UP000095149">
    <property type="component" value="Unassembled WGS sequence"/>
</dbReference>
<sequence>ALAIISLLLLALLIFFYSKHRLAFPPFNQKRCAVCKHGVPKSQKVDEDYFKNDGGKGWICRKCQEEREEEELEEEMEREGLGSGEKSKGKSEGGRSKGRRDEEGESKREKEGKGGKRGEREERGEKGRGQREAKNSRVEREENVDLQSPPPKNDRRPSKAREEKSRKAKVESDSESDY</sequence>
<feature type="compositionally biased region" description="Basic and acidic residues" evidence="1">
    <location>
        <begin position="85"/>
        <end position="143"/>
    </location>
</feature>
<feature type="non-terminal residue" evidence="3">
    <location>
        <position position="1"/>
    </location>
</feature>
<evidence type="ECO:0000256" key="2">
    <source>
        <dbReference type="SAM" id="SignalP"/>
    </source>
</evidence>